<accession>A0AA38S9U5</accession>
<dbReference type="Proteomes" id="UP001174694">
    <property type="component" value="Unassembled WGS sequence"/>
</dbReference>
<sequence length="164" mass="18335">MQSTKARRIFVSVSPRRPHFGQAWDSPDEITGLALEALKAHDSVALSDTPTPQLLAIERWHRIHIIFDIYNDGYDPDRAHLPDENDLHVIEVYLSGIIGGDKVNVGVASTAWESEVNKNVRDLHDWNGNGSRPPPPFVVDHANGNVSTYLNPRTLVRLGDNKRS</sequence>
<keyword evidence="2" id="KW-1185">Reference proteome</keyword>
<evidence type="ECO:0000313" key="1">
    <source>
        <dbReference type="EMBL" id="KAJ9155686.1"/>
    </source>
</evidence>
<protein>
    <submittedName>
        <fullName evidence="1">Uncharacterized protein</fullName>
    </submittedName>
</protein>
<gene>
    <name evidence="1" type="ORF">NKR23_g1564</name>
</gene>
<organism evidence="1 2">
    <name type="scientific">Pleurostoma richardsiae</name>
    <dbReference type="NCBI Taxonomy" id="41990"/>
    <lineage>
        <taxon>Eukaryota</taxon>
        <taxon>Fungi</taxon>
        <taxon>Dikarya</taxon>
        <taxon>Ascomycota</taxon>
        <taxon>Pezizomycotina</taxon>
        <taxon>Sordariomycetes</taxon>
        <taxon>Sordariomycetidae</taxon>
        <taxon>Calosphaeriales</taxon>
        <taxon>Pleurostomataceae</taxon>
        <taxon>Pleurostoma</taxon>
    </lineage>
</organism>
<evidence type="ECO:0000313" key="2">
    <source>
        <dbReference type="Proteomes" id="UP001174694"/>
    </source>
</evidence>
<name>A0AA38S9U5_9PEZI</name>
<proteinExistence type="predicted"/>
<dbReference type="EMBL" id="JANBVO010000003">
    <property type="protein sequence ID" value="KAJ9155686.1"/>
    <property type="molecule type" value="Genomic_DNA"/>
</dbReference>
<dbReference type="AlphaFoldDB" id="A0AA38S9U5"/>
<reference evidence="1" key="1">
    <citation type="submission" date="2022-07" db="EMBL/GenBank/DDBJ databases">
        <title>Fungi with potential for degradation of polypropylene.</title>
        <authorList>
            <person name="Gostincar C."/>
        </authorList>
    </citation>
    <scope>NUCLEOTIDE SEQUENCE</scope>
    <source>
        <strain evidence="1">EXF-13308</strain>
    </source>
</reference>
<comment type="caution">
    <text evidence="1">The sequence shown here is derived from an EMBL/GenBank/DDBJ whole genome shotgun (WGS) entry which is preliminary data.</text>
</comment>